<protein>
    <submittedName>
        <fullName evidence="2">Oxidoreductase</fullName>
    </submittedName>
</protein>
<gene>
    <name evidence="2" type="ORF">C7380_11331</name>
</gene>
<organism evidence="2 3">
    <name type="scientific">Oceanotoga teriensis</name>
    <dbReference type="NCBI Taxonomy" id="515440"/>
    <lineage>
        <taxon>Bacteria</taxon>
        <taxon>Thermotogati</taxon>
        <taxon>Thermotogota</taxon>
        <taxon>Thermotogae</taxon>
        <taxon>Petrotogales</taxon>
        <taxon>Petrotogaceae</taxon>
        <taxon>Oceanotoga</taxon>
    </lineage>
</organism>
<dbReference type="GO" id="GO:0005829">
    <property type="term" value="C:cytosol"/>
    <property type="evidence" value="ECO:0007669"/>
    <property type="project" value="TreeGrafter"/>
</dbReference>
<dbReference type="Proteomes" id="UP000245921">
    <property type="component" value="Unassembled WGS sequence"/>
</dbReference>
<feature type="domain" description="NADP-dependent oxidoreductase" evidence="1">
    <location>
        <begin position="8"/>
        <end position="310"/>
    </location>
</feature>
<evidence type="ECO:0000259" key="1">
    <source>
        <dbReference type="Pfam" id="PF00248"/>
    </source>
</evidence>
<dbReference type="AlphaFoldDB" id="A0AA45C602"/>
<dbReference type="Pfam" id="PF00248">
    <property type="entry name" value="Aldo_ket_red"/>
    <property type="match status" value="1"/>
</dbReference>
<evidence type="ECO:0000313" key="2">
    <source>
        <dbReference type="EMBL" id="PWJ90043.1"/>
    </source>
</evidence>
<dbReference type="InterPro" id="IPR036812">
    <property type="entry name" value="NAD(P)_OxRdtase_dom_sf"/>
</dbReference>
<dbReference type="Gene3D" id="3.20.20.100">
    <property type="entry name" value="NADP-dependent oxidoreductase domain"/>
    <property type="match status" value="1"/>
</dbReference>
<reference evidence="2 3" key="1">
    <citation type="submission" date="2018-05" db="EMBL/GenBank/DDBJ databases">
        <title>Genomic Encyclopedia of Type Strains, Phase IV (KMG-IV): sequencing the most valuable type-strain genomes for metagenomic binning, comparative biology and taxonomic classification.</title>
        <authorList>
            <person name="Goeker M."/>
        </authorList>
    </citation>
    <scope>NUCLEOTIDE SEQUENCE [LARGE SCALE GENOMIC DNA]</scope>
    <source>
        <strain evidence="2 3">DSM 24906</strain>
    </source>
</reference>
<sequence length="321" mass="36726">MSKTKLKRIYYGTMGLGGGWDEPKITKKSIEQAEKALQTALSIGITKFDLADIYQNGKSEEVFGAFLKNNSNIRKEIIIQTKVGIILKNIDGVARYDFSEKHIIDSVKDSLKRLNTDYIDTLLLHRPDPLMNIKDLKNAFQYLLDHKIVKKIGVSNMNQYQIEYIKKSTNTEISINQLEISLKKLDWLDSTIGINNDEGFKSSFTPGLLEYMMTNNIEIQAWSPMAGGLYTGKNFEILDEKESIESISKTKKYIYKLAQEKNTTPDSIVLSFILKHPSNINPVIGTSNPERIKLVKDCETIELTRKEWYKLYTLSRNKPLP</sequence>
<dbReference type="PANTHER" id="PTHR43364">
    <property type="entry name" value="NADH-SPECIFIC METHYLGLYOXAL REDUCTASE-RELATED"/>
    <property type="match status" value="1"/>
</dbReference>
<dbReference type="InterPro" id="IPR050523">
    <property type="entry name" value="AKR_Detox_Biosynth"/>
</dbReference>
<dbReference type="RefSeq" id="WP_109605245.1">
    <property type="nucleotide sequence ID" value="NZ_JAMHJO010000019.1"/>
</dbReference>
<dbReference type="InterPro" id="IPR023210">
    <property type="entry name" value="NADP_OxRdtase_dom"/>
</dbReference>
<name>A0AA45C602_9BACT</name>
<evidence type="ECO:0000313" key="3">
    <source>
        <dbReference type="Proteomes" id="UP000245921"/>
    </source>
</evidence>
<dbReference type="EMBL" id="QGGI01000013">
    <property type="protein sequence ID" value="PWJ90043.1"/>
    <property type="molecule type" value="Genomic_DNA"/>
</dbReference>
<comment type="caution">
    <text evidence="2">The sequence shown here is derived from an EMBL/GenBank/DDBJ whole genome shotgun (WGS) entry which is preliminary data.</text>
</comment>
<keyword evidence="3" id="KW-1185">Reference proteome</keyword>
<dbReference type="SUPFAM" id="SSF51430">
    <property type="entry name" value="NAD(P)-linked oxidoreductase"/>
    <property type="match status" value="1"/>
</dbReference>
<proteinExistence type="predicted"/>
<dbReference type="PANTHER" id="PTHR43364:SF1">
    <property type="entry name" value="OXIDOREDUCTASE YDHF"/>
    <property type="match status" value="1"/>
</dbReference>
<accession>A0AA45C602</accession>